<dbReference type="EMBL" id="MU001507">
    <property type="protein sequence ID" value="KAF2440698.1"/>
    <property type="molecule type" value="Genomic_DNA"/>
</dbReference>
<keyword evidence="2" id="KW-1185">Reference proteome</keyword>
<dbReference type="AlphaFoldDB" id="A0A9P4PC60"/>
<accession>A0A9P4PC60</accession>
<protein>
    <submittedName>
        <fullName evidence="1">Uncharacterized protein</fullName>
    </submittedName>
</protein>
<reference evidence="1" key="1">
    <citation type="journal article" date="2020" name="Stud. Mycol.">
        <title>101 Dothideomycetes genomes: a test case for predicting lifestyles and emergence of pathogens.</title>
        <authorList>
            <person name="Haridas S."/>
            <person name="Albert R."/>
            <person name="Binder M."/>
            <person name="Bloem J."/>
            <person name="Labutti K."/>
            <person name="Salamov A."/>
            <person name="Andreopoulos B."/>
            <person name="Baker S."/>
            <person name="Barry K."/>
            <person name="Bills G."/>
            <person name="Bluhm B."/>
            <person name="Cannon C."/>
            <person name="Castanera R."/>
            <person name="Culley D."/>
            <person name="Daum C."/>
            <person name="Ezra D."/>
            <person name="Gonzalez J."/>
            <person name="Henrissat B."/>
            <person name="Kuo A."/>
            <person name="Liang C."/>
            <person name="Lipzen A."/>
            <person name="Lutzoni F."/>
            <person name="Magnuson J."/>
            <person name="Mondo S."/>
            <person name="Nolan M."/>
            <person name="Ohm R."/>
            <person name="Pangilinan J."/>
            <person name="Park H.-J."/>
            <person name="Ramirez L."/>
            <person name="Alfaro M."/>
            <person name="Sun H."/>
            <person name="Tritt A."/>
            <person name="Yoshinaga Y."/>
            <person name="Zwiers L.-H."/>
            <person name="Turgeon B."/>
            <person name="Goodwin S."/>
            <person name="Spatafora J."/>
            <person name="Crous P."/>
            <person name="Grigoriev I."/>
        </authorList>
    </citation>
    <scope>NUCLEOTIDE SEQUENCE</scope>
    <source>
        <strain evidence="1">CBS 690.94</strain>
    </source>
</reference>
<proteinExistence type="predicted"/>
<evidence type="ECO:0000313" key="2">
    <source>
        <dbReference type="Proteomes" id="UP000799764"/>
    </source>
</evidence>
<gene>
    <name evidence="1" type="ORF">P171DRAFT_106233</name>
</gene>
<evidence type="ECO:0000313" key="1">
    <source>
        <dbReference type="EMBL" id="KAF2440698.1"/>
    </source>
</evidence>
<dbReference type="Proteomes" id="UP000799764">
    <property type="component" value="Unassembled WGS sequence"/>
</dbReference>
<organism evidence="1 2">
    <name type="scientific">Karstenula rhodostoma CBS 690.94</name>
    <dbReference type="NCBI Taxonomy" id="1392251"/>
    <lineage>
        <taxon>Eukaryota</taxon>
        <taxon>Fungi</taxon>
        <taxon>Dikarya</taxon>
        <taxon>Ascomycota</taxon>
        <taxon>Pezizomycotina</taxon>
        <taxon>Dothideomycetes</taxon>
        <taxon>Pleosporomycetidae</taxon>
        <taxon>Pleosporales</taxon>
        <taxon>Massarineae</taxon>
        <taxon>Didymosphaeriaceae</taxon>
        <taxon>Karstenula</taxon>
    </lineage>
</organism>
<comment type="caution">
    <text evidence="1">The sequence shown here is derived from an EMBL/GenBank/DDBJ whole genome shotgun (WGS) entry which is preliminary data.</text>
</comment>
<sequence length="177" mass="19147">MHNSRTLHSMYTTESTWRDVPCPPPPAGPCLEDSDLFKARNHARNRQVESTASSTWLTWIPTFANPTRHLPVASGKGDKQWTSPGARGGAVATLSALCLHPISRRPALSTLPSQSRTESPFLQFIGSDAPIGLWSAAAPVPISDCPCCLIGCLLVCGRNTPVESMMFSALYLARAWS</sequence>
<name>A0A9P4PC60_9PLEO</name>